<evidence type="ECO:0000313" key="3">
    <source>
        <dbReference type="Proteomes" id="UP000324748"/>
    </source>
</evidence>
<keyword evidence="3" id="KW-1185">Reference proteome</keyword>
<accession>A0A5B0SGJ0</accession>
<dbReference type="EMBL" id="VDEP01000010">
    <property type="protein sequence ID" value="KAA1137286.1"/>
    <property type="molecule type" value="Genomic_DNA"/>
</dbReference>
<comment type="caution">
    <text evidence="2">The sequence shown here is derived from an EMBL/GenBank/DDBJ whole genome shotgun (WGS) entry which is preliminary data.</text>
</comment>
<evidence type="ECO:0000313" key="2">
    <source>
        <dbReference type="EMBL" id="KAA1137286.1"/>
    </source>
</evidence>
<dbReference type="Proteomes" id="UP000324748">
    <property type="component" value="Unassembled WGS sequence"/>
</dbReference>
<organism evidence="2 4">
    <name type="scientific">Puccinia graminis f. sp. tritici</name>
    <dbReference type="NCBI Taxonomy" id="56615"/>
    <lineage>
        <taxon>Eukaryota</taxon>
        <taxon>Fungi</taxon>
        <taxon>Dikarya</taxon>
        <taxon>Basidiomycota</taxon>
        <taxon>Pucciniomycotina</taxon>
        <taxon>Pucciniomycetes</taxon>
        <taxon>Pucciniales</taxon>
        <taxon>Pucciniaceae</taxon>
        <taxon>Puccinia</taxon>
    </lineage>
</organism>
<dbReference type="AlphaFoldDB" id="A0A5B0SGJ0"/>
<evidence type="ECO:0000313" key="4">
    <source>
        <dbReference type="Proteomes" id="UP000325313"/>
    </source>
</evidence>
<dbReference type="Proteomes" id="UP000325313">
    <property type="component" value="Unassembled WGS sequence"/>
</dbReference>
<name>A0A5B0SGJ0_PUCGR</name>
<evidence type="ECO:0000313" key="1">
    <source>
        <dbReference type="EMBL" id="KAA1107191.1"/>
    </source>
</evidence>
<dbReference type="EMBL" id="VSWC01000029">
    <property type="protein sequence ID" value="KAA1107191.1"/>
    <property type="molecule type" value="Genomic_DNA"/>
</dbReference>
<reference evidence="3 4" key="1">
    <citation type="submission" date="2019-05" db="EMBL/GenBank/DDBJ databases">
        <title>Emergence of the Ug99 lineage of the wheat stem rust pathogen through somatic hybridization.</title>
        <authorList>
            <person name="Li F."/>
            <person name="Upadhyaya N.M."/>
            <person name="Sperschneider J."/>
            <person name="Matny O."/>
            <person name="Nguyen-Phuc H."/>
            <person name="Mago R."/>
            <person name="Raley C."/>
            <person name="Miller M.E."/>
            <person name="Silverstein K.A.T."/>
            <person name="Henningsen E."/>
            <person name="Hirsch C.D."/>
            <person name="Visser B."/>
            <person name="Pretorius Z.A."/>
            <person name="Steffenson B.J."/>
            <person name="Schwessinger B."/>
            <person name="Dodds P.N."/>
            <person name="Figueroa M."/>
        </authorList>
    </citation>
    <scope>NUCLEOTIDE SEQUENCE [LARGE SCALE GENOMIC DNA]</scope>
    <source>
        <strain evidence="1">21-0</strain>
        <strain evidence="2 4">Ug99</strain>
    </source>
</reference>
<sequence>MLVFLPPIKLGRVTADCAYGATLTPSSPETGRYCALLETSHNAGRELSPDKAAATIPIANRES</sequence>
<proteinExistence type="predicted"/>
<protein>
    <submittedName>
        <fullName evidence="2">Uncharacterized protein</fullName>
    </submittedName>
</protein>
<gene>
    <name evidence="1" type="ORF">PGT21_005520</name>
    <name evidence="2" type="ORF">PGTUg99_017973</name>
</gene>